<dbReference type="InterPro" id="IPR026022">
    <property type="entry name" value="PhoU_dom"/>
</dbReference>
<dbReference type="InterPro" id="IPR038078">
    <property type="entry name" value="PhoU-like_sf"/>
</dbReference>
<dbReference type="InterPro" id="IPR011009">
    <property type="entry name" value="Kinase-like_dom_sf"/>
</dbReference>
<evidence type="ECO:0000313" key="4">
    <source>
        <dbReference type="Proteomes" id="UP000663720"/>
    </source>
</evidence>
<dbReference type="Pfam" id="PF02958">
    <property type="entry name" value="EcKL"/>
    <property type="match status" value="1"/>
</dbReference>
<evidence type="ECO:0000313" key="3">
    <source>
        <dbReference type="EMBL" id="QTA83564.1"/>
    </source>
</evidence>
<comment type="similarity">
    <text evidence="1">Belongs to the PhoU family.</text>
</comment>
<organism evidence="3 4">
    <name type="scientific">Desulfonema limicola</name>
    <dbReference type="NCBI Taxonomy" id="45656"/>
    <lineage>
        <taxon>Bacteria</taxon>
        <taxon>Pseudomonadati</taxon>
        <taxon>Thermodesulfobacteriota</taxon>
        <taxon>Desulfobacteria</taxon>
        <taxon>Desulfobacterales</taxon>
        <taxon>Desulfococcaceae</taxon>
        <taxon>Desulfonema</taxon>
    </lineage>
</organism>
<evidence type="ECO:0000259" key="2">
    <source>
        <dbReference type="Pfam" id="PF01895"/>
    </source>
</evidence>
<dbReference type="Pfam" id="PF01895">
    <property type="entry name" value="PhoU"/>
    <property type="match status" value="2"/>
</dbReference>
<sequence>MKHIIENFRFLVIEAENQVKLTYGLMSEYNEELLEKIASKDDYIDNLKTSIENSCFSSIYDMKGTEDQTSLNDIRALHIICVNLERIADYCVNIGRQLGYLTSINFIKEYDYKTMFMEIRRGLSGIYDVFNIKDLSGALSICRTEFSLDRLFKDNFIKMMEELKQGSNVTNLITVIFIFRYLERIGDSLLNIGEALIFSIIGDRIKIRQVDALEKTLSESGFKGSLSDIDFTSIWGSRSGCRISRVGNKRHSGFKAQGIFKEGIIKKIKKEKENIEKWHKIYPGLSPRVFGYYEKHNTASILVEFLQGCSIDQVVLTETPEVIRNVFYIFEQTIGEIWSKTKMIEQFSTDYMNQLKSRLKSVLNVHKNFIKPVGRINDMYLSSTNELIDTCFLIENEIPAPFTVFIHGDYNTNNIVYNHQEQKINYIDLYRSKQADYVQDASVFLISHFRLPVFDIELRERLNTVTLYFYEMFQEFARKNNDNTFEIRMSLALARSLYTSTRFELNYKFAEDMFLRAHYLMEKIAAHKGKKWEDFRLPENILFY</sequence>
<dbReference type="PANTHER" id="PTHR42930">
    <property type="entry name" value="PHOSPHATE-SPECIFIC TRANSPORT SYSTEM ACCESSORY PROTEIN PHOU"/>
    <property type="match status" value="1"/>
</dbReference>
<accession>A0A975GJI7</accession>
<dbReference type="Proteomes" id="UP000663720">
    <property type="component" value="Chromosome"/>
</dbReference>
<dbReference type="KEGG" id="dli:dnl_59770"/>
<dbReference type="InterPro" id="IPR004119">
    <property type="entry name" value="EcKL"/>
</dbReference>
<gene>
    <name evidence="3" type="ORF">dnl_59770</name>
</gene>
<dbReference type="RefSeq" id="WP_207689387.1">
    <property type="nucleotide sequence ID" value="NZ_CP061799.1"/>
</dbReference>
<dbReference type="GO" id="GO:0045936">
    <property type="term" value="P:negative regulation of phosphate metabolic process"/>
    <property type="evidence" value="ECO:0007669"/>
    <property type="project" value="InterPro"/>
</dbReference>
<dbReference type="EMBL" id="CP061799">
    <property type="protein sequence ID" value="QTA83564.1"/>
    <property type="molecule type" value="Genomic_DNA"/>
</dbReference>
<evidence type="ECO:0000256" key="1">
    <source>
        <dbReference type="ARBA" id="ARBA00008107"/>
    </source>
</evidence>
<reference evidence="3" key="1">
    <citation type="journal article" date="2021" name="Microb. Physiol.">
        <title>Proteogenomic Insights into the Physiology of Marine, Sulfate-Reducing, Filamentous Desulfonema limicola and Desulfonema magnum.</title>
        <authorList>
            <person name="Schnaars V."/>
            <person name="Wohlbrand L."/>
            <person name="Scheve S."/>
            <person name="Hinrichs C."/>
            <person name="Reinhardt R."/>
            <person name="Rabus R."/>
        </authorList>
    </citation>
    <scope>NUCLEOTIDE SEQUENCE</scope>
    <source>
        <strain evidence="3">5ac10</strain>
    </source>
</reference>
<dbReference type="SUPFAM" id="SSF56112">
    <property type="entry name" value="Protein kinase-like (PK-like)"/>
    <property type="match status" value="1"/>
</dbReference>
<dbReference type="PANTHER" id="PTHR42930:SF3">
    <property type="entry name" value="PHOSPHATE-SPECIFIC TRANSPORT SYSTEM ACCESSORY PROTEIN PHOU"/>
    <property type="match status" value="1"/>
</dbReference>
<protein>
    <submittedName>
        <fullName evidence="3">Phosphate-specific transport system accessory protein, PhoU-like and DUF227</fullName>
    </submittedName>
</protein>
<proteinExistence type="inferred from homology"/>
<feature type="domain" description="PhoU" evidence="2">
    <location>
        <begin position="15"/>
        <end position="96"/>
    </location>
</feature>
<dbReference type="Gene3D" id="1.20.58.220">
    <property type="entry name" value="Phosphate transport system protein phou homolog 2, domain 2"/>
    <property type="match status" value="1"/>
</dbReference>
<dbReference type="AlphaFoldDB" id="A0A975GJI7"/>
<name>A0A975GJI7_9BACT</name>
<dbReference type="SUPFAM" id="SSF109755">
    <property type="entry name" value="PhoU-like"/>
    <property type="match status" value="1"/>
</dbReference>
<dbReference type="InterPro" id="IPR028366">
    <property type="entry name" value="PhoU"/>
</dbReference>
<feature type="domain" description="PhoU" evidence="2">
    <location>
        <begin position="115"/>
        <end position="195"/>
    </location>
</feature>
<dbReference type="GO" id="GO:0030643">
    <property type="term" value="P:intracellular phosphate ion homeostasis"/>
    <property type="evidence" value="ECO:0007669"/>
    <property type="project" value="InterPro"/>
</dbReference>
<keyword evidence="4" id="KW-1185">Reference proteome</keyword>